<reference evidence="5 6" key="1">
    <citation type="submission" date="2017-08" db="EMBL/GenBank/DDBJ databases">
        <title>Infants hospitalized years apart are colonized by the same room-sourced microbial strains.</title>
        <authorList>
            <person name="Brooks B."/>
            <person name="Olm M.R."/>
            <person name="Firek B.A."/>
            <person name="Baker R."/>
            <person name="Thomas B.C."/>
            <person name="Morowitz M.J."/>
            <person name="Banfield J.F."/>
        </authorList>
    </citation>
    <scope>NUCLEOTIDE SEQUENCE [LARGE SCALE GENOMIC DNA]</scope>
    <source>
        <strain evidence="5">S2_006_000_R2_64</strain>
    </source>
</reference>
<comment type="catalytic activity">
    <reaction evidence="1">
        <text>3-hydroxy-2-methylpropanoyl-CoA + H2O = 3-hydroxy-2-methylpropanoate + CoA + H(+)</text>
        <dbReference type="Rhea" id="RHEA:20888"/>
        <dbReference type="ChEBI" id="CHEBI:11805"/>
        <dbReference type="ChEBI" id="CHEBI:15377"/>
        <dbReference type="ChEBI" id="CHEBI:15378"/>
        <dbReference type="ChEBI" id="CHEBI:57287"/>
        <dbReference type="ChEBI" id="CHEBI:57340"/>
        <dbReference type="EC" id="3.1.2.4"/>
    </reaction>
</comment>
<dbReference type="Pfam" id="PF16113">
    <property type="entry name" value="ECH_2"/>
    <property type="match status" value="1"/>
</dbReference>
<evidence type="ECO:0000259" key="4">
    <source>
        <dbReference type="Pfam" id="PF16113"/>
    </source>
</evidence>
<dbReference type="EMBL" id="QFOT01000115">
    <property type="protein sequence ID" value="PZP54714.1"/>
    <property type="molecule type" value="Genomic_DNA"/>
</dbReference>
<accession>A0A2W5FJZ1</accession>
<evidence type="ECO:0000256" key="2">
    <source>
        <dbReference type="ARBA" id="ARBA00011915"/>
    </source>
</evidence>
<protein>
    <recommendedName>
        <fullName evidence="2">3-hydroxyisobutyryl-CoA hydrolase</fullName>
        <ecNumber evidence="2">3.1.2.4</ecNumber>
    </recommendedName>
</protein>
<dbReference type="PANTHER" id="PTHR43176">
    <property type="entry name" value="3-HYDROXYISOBUTYRYL-COA HYDROLASE-RELATED"/>
    <property type="match status" value="1"/>
</dbReference>
<evidence type="ECO:0000313" key="6">
    <source>
        <dbReference type="Proteomes" id="UP000249739"/>
    </source>
</evidence>
<name>A0A2W5FJZ1_9BACT</name>
<dbReference type="Gene3D" id="3.90.226.10">
    <property type="entry name" value="2-enoyl-CoA Hydratase, Chain A, domain 1"/>
    <property type="match status" value="1"/>
</dbReference>
<dbReference type="GO" id="GO:0006574">
    <property type="term" value="P:L-valine catabolic process"/>
    <property type="evidence" value="ECO:0007669"/>
    <property type="project" value="TreeGrafter"/>
</dbReference>
<dbReference type="AlphaFoldDB" id="A0A2W5FJZ1"/>
<feature type="domain" description="Enoyl-CoA hydratase/isomerase" evidence="4">
    <location>
        <begin position="13"/>
        <end position="334"/>
    </location>
</feature>
<evidence type="ECO:0000256" key="1">
    <source>
        <dbReference type="ARBA" id="ARBA00001709"/>
    </source>
</evidence>
<dbReference type="Proteomes" id="UP000249739">
    <property type="component" value="Unassembled WGS sequence"/>
</dbReference>
<dbReference type="CDD" id="cd06558">
    <property type="entry name" value="crotonase-like"/>
    <property type="match status" value="1"/>
</dbReference>
<dbReference type="NCBIfam" id="NF004127">
    <property type="entry name" value="PRK05617.1"/>
    <property type="match status" value="1"/>
</dbReference>
<organism evidence="5 6">
    <name type="scientific">Micavibrio aeruginosavorus</name>
    <dbReference type="NCBI Taxonomy" id="349221"/>
    <lineage>
        <taxon>Bacteria</taxon>
        <taxon>Pseudomonadati</taxon>
        <taxon>Bdellovibrionota</taxon>
        <taxon>Bdellovibrionia</taxon>
        <taxon>Bdellovibrionales</taxon>
        <taxon>Pseudobdellovibrionaceae</taxon>
        <taxon>Micavibrio</taxon>
    </lineage>
</organism>
<gene>
    <name evidence="5" type="ORF">DI586_09100</name>
</gene>
<dbReference type="EC" id="3.1.2.4" evidence="2"/>
<sequence length="342" mass="37326">MTNITFNRLNGLEIVTLDRPEALNALNSEMIDAISEGILAFDEDPKAVFIEGAGNRAFCAGGDIKAARLGAIAVREGRIGLNSVVDFFVKEYAMNKALFHAQLPTISFMNGITMGGGVGIAGACKYRIATEKTVWAMPEVTIGFFPDVGAAYYLARAPDHVGKYLGLTGNHLESSGDLIKCGFATHYIYSNKKDDLIEALKKREIESVLDQFSESADDYTLPYERISSCFAPSSVEEILSALKKDGSDWAISTRNIIQSKSPTSLKVALKHIEAAKNDSFDEVIARDLKLAAFFLAGDDLIEGVRAAVVDKDKKPMWNPARLEDVGMKQIEDIFNKNLGLVL</sequence>
<evidence type="ECO:0000313" key="5">
    <source>
        <dbReference type="EMBL" id="PZP54714.1"/>
    </source>
</evidence>
<dbReference type="SUPFAM" id="SSF52096">
    <property type="entry name" value="ClpP/crotonase"/>
    <property type="match status" value="1"/>
</dbReference>
<dbReference type="GO" id="GO:0003860">
    <property type="term" value="F:3-hydroxyisobutyryl-CoA hydrolase activity"/>
    <property type="evidence" value="ECO:0007669"/>
    <property type="project" value="UniProtKB-EC"/>
</dbReference>
<dbReference type="InterPro" id="IPR029045">
    <property type="entry name" value="ClpP/crotonase-like_dom_sf"/>
</dbReference>
<keyword evidence="3 5" id="KW-0378">Hydrolase</keyword>
<dbReference type="PANTHER" id="PTHR43176:SF3">
    <property type="entry name" value="3-HYDROXYISOBUTYRYL-COA HYDROLASE, MITOCHONDRIAL"/>
    <property type="match status" value="1"/>
</dbReference>
<comment type="caution">
    <text evidence="5">The sequence shown here is derived from an EMBL/GenBank/DDBJ whole genome shotgun (WGS) entry which is preliminary data.</text>
</comment>
<dbReference type="InterPro" id="IPR032259">
    <property type="entry name" value="HIBYL-CoA-H"/>
</dbReference>
<evidence type="ECO:0000256" key="3">
    <source>
        <dbReference type="ARBA" id="ARBA00022801"/>
    </source>
</evidence>
<dbReference type="InterPro" id="IPR045004">
    <property type="entry name" value="ECH_dom"/>
</dbReference>
<proteinExistence type="predicted"/>